<evidence type="ECO:0000256" key="2">
    <source>
        <dbReference type="ARBA" id="ARBA00022737"/>
    </source>
</evidence>
<proteinExistence type="predicted"/>
<feature type="region of interest" description="Disordered" evidence="5">
    <location>
        <begin position="234"/>
        <end position="336"/>
    </location>
</feature>
<keyword evidence="1" id="KW-0732">Signal</keyword>
<dbReference type="InterPro" id="IPR007110">
    <property type="entry name" value="Ig-like_dom"/>
</dbReference>
<feature type="domain" description="Ig-like" evidence="6">
    <location>
        <begin position="134"/>
        <end position="227"/>
    </location>
</feature>
<dbReference type="InterPro" id="IPR051170">
    <property type="entry name" value="Neural/epithelial_adhesion"/>
</dbReference>
<dbReference type="CDD" id="cd00096">
    <property type="entry name" value="Ig"/>
    <property type="match status" value="1"/>
</dbReference>
<dbReference type="SUPFAM" id="SSF48726">
    <property type="entry name" value="Immunoglobulin"/>
    <property type="match status" value="2"/>
</dbReference>
<dbReference type="Proteomes" id="UP000735302">
    <property type="component" value="Unassembled WGS sequence"/>
</dbReference>
<evidence type="ECO:0000256" key="5">
    <source>
        <dbReference type="SAM" id="MobiDB-lite"/>
    </source>
</evidence>
<feature type="compositionally biased region" description="Basic and acidic residues" evidence="5">
    <location>
        <begin position="280"/>
        <end position="291"/>
    </location>
</feature>
<dbReference type="InterPro" id="IPR003598">
    <property type="entry name" value="Ig_sub2"/>
</dbReference>
<evidence type="ECO:0000259" key="6">
    <source>
        <dbReference type="PROSITE" id="PS50835"/>
    </source>
</evidence>
<dbReference type="InterPro" id="IPR036179">
    <property type="entry name" value="Ig-like_dom_sf"/>
</dbReference>
<reference evidence="7 8" key="1">
    <citation type="journal article" date="2021" name="Elife">
        <title>Chloroplast acquisition without the gene transfer in kleptoplastic sea slugs, Plakobranchus ocellatus.</title>
        <authorList>
            <person name="Maeda T."/>
            <person name="Takahashi S."/>
            <person name="Yoshida T."/>
            <person name="Shimamura S."/>
            <person name="Takaki Y."/>
            <person name="Nagai Y."/>
            <person name="Toyoda A."/>
            <person name="Suzuki Y."/>
            <person name="Arimoto A."/>
            <person name="Ishii H."/>
            <person name="Satoh N."/>
            <person name="Nishiyama T."/>
            <person name="Hasebe M."/>
            <person name="Maruyama T."/>
            <person name="Minagawa J."/>
            <person name="Obokata J."/>
            <person name="Shigenobu S."/>
        </authorList>
    </citation>
    <scope>NUCLEOTIDE SEQUENCE [LARGE SCALE GENOMIC DNA]</scope>
</reference>
<dbReference type="GO" id="GO:0043005">
    <property type="term" value="C:neuron projection"/>
    <property type="evidence" value="ECO:0007669"/>
    <property type="project" value="TreeGrafter"/>
</dbReference>
<dbReference type="PANTHER" id="PTHR12231">
    <property type="entry name" value="CTX-RELATED TYPE I TRANSMEMBRANE PROTEIN"/>
    <property type="match status" value="1"/>
</dbReference>
<dbReference type="Gene3D" id="2.60.40.10">
    <property type="entry name" value="Immunoglobulins"/>
    <property type="match status" value="2"/>
</dbReference>
<evidence type="ECO:0000313" key="7">
    <source>
        <dbReference type="EMBL" id="GFO50284.1"/>
    </source>
</evidence>
<dbReference type="Pfam" id="PF13927">
    <property type="entry name" value="Ig_3"/>
    <property type="match status" value="1"/>
</dbReference>
<gene>
    <name evidence="7" type="ORF">PoB_007678900</name>
</gene>
<dbReference type="InterPro" id="IPR013098">
    <property type="entry name" value="Ig_I-set"/>
</dbReference>
<dbReference type="FunFam" id="2.60.40.10:FF:000032">
    <property type="entry name" value="palladin isoform X1"/>
    <property type="match status" value="1"/>
</dbReference>
<organism evidence="7 8">
    <name type="scientific">Plakobranchus ocellatus</name>
    <dbReference type="NCBI Taxonomy" id="259542"/>
    <lineage>
        <taxon>Eukaryota</taxon>
        <taxon>Metazoa</taxon>
        <taxon>Spiralia</taxon>
        <taxon>Lophotrochozoa</taxon>
        <taxon>Mollusca</taxon>
        <taxon>Gastropoda</taxon>
        <taxon>Heterobranchia</taxon>
        <taxon>Euthyneura</taxon>
        <taxon>Panpulmonata</taxon>
        <taxon>Sacoglossa</taxon>
        <taxon>Placobranchoidea</taxon>
        <taxon>Plakobranchidae</taxon>
        <taxon>Plakobranchus</taxon>
    </lineage>
</organism>
<feature type="compositionally biased region" description="Polar residues" evidence="5">
    <location>
        <begin position="263"/>
        <end position="276"/>
    </location>
</feature>
<name>A0AAV4E1Y0_9GAST</name>
<dbReference type="EMBL" id="BLXT01008609">
    <property type="protein sequence ID" value="GFO50284.1"/>
    <property type="molecule type" value="Genomic_DNA"/>
</dbReference>
<dbReference type="SMART" id="SM00409">
    <property type="entry name" value="IG"/>
    <property type="match status" value="2"/>
</dbReference>
<evidence type="ECO:0000313" key="8">
    <source>
        <dbReference type="Proteomes" id="UP000735302"/>
    </source>
</evidence>
<keyword evidence="2" id="KW-0677">Repeat</keyword>
<accession>A0AAV4E1Y0</accession>
<feature type="domain" description="Ig-like" evidence="6">
    <location>
        <begin position="21"/>
        <end position="129"/>
    </location>
</feature>
<keyword evidence="4" id="KW-0393">Immunoglobulin domain</keyword>
<dbReference type="InterPro" id="IPR013783">
    <property type="entry name" value="Ig-like_fold"/>
</dbReference>
<comment type="caution">
    <text evidence="7">The sequence shown here is derived from an EMBL/GenBank/DDBJ whole genome shotgun (WGS) entry which is preliminary data.</text>
</comment>
<dbReference type="PROSITE" id="PS50835">
    <property type="entry name" value="IG_LIKE"/>
    <property type="match status" value="2"/>
</dbReference>
<dbReference type="Pfam" id="PF07679">
    <property type="entry name" value="I-set"/>
    <property type="match status" value="1"/>
</dbReference>
<dbReference type="SMART" id="SM00408">
    <property type="entry name" value="IGc2"/>
    <property type="match status" value="2"/>
</dbReference>
<dbReference type="AlphaFoldDB" id="A0AAV4E1Y0"/>
<evidence type="ECO:0000256" key="4">
    <source>
        <dbReference type="ARBA" id="ARBA00023319"/>
    </source>
</evidence>
<dbReference type="InterPro" id="IPR003599">
    <property type="entry name" value="Ig_sub"/>
</dbReference>
<keyword evidence="3" id="KW-1015">Disulfide bond</keyword>
<keyword evidence="8" id="KW-1185">Reference proteome</keyword>
<protein>
    <submittedName>
        <fullName evidence="7">Protein amalgam-like isoform x2</fullName>
    </submittedName>
</protein>
<sequence length="359" mass="40685">MQNLAYATDQAALKDLLNEPPKIIEHLSSPSSVRVREGDTVELVCNATGTPTPEVIWYEKPEEGSGVEKKPPIAPGLKTNKNCMYSFKEIQNPGEVLVIYNATRYCAEVYQCMAYNQVRPAAFRDIRVNVEFAPEVTLPTKKIGQILGKATILECSIAAYPHNLNKWKRNGKDIRDQAKYTIELYKEKHNTITLSLRIHSITPEDYGEYECFALNNIGQDSETMILYEYRRETTSTTTTTTTLAPWSRPDNNYNNGDLYPDINSRSGNNGYNTGNSPRYDPNRVKYPDHRNQAGGGWDDARDPYDGWEERKPNGYNREAESNSVRAGRRGDRDTAGHVRPHSLLINIILCISVFYTLMS</sequence>
<evidence type="ECO:0000256" key="3">
    <source>
        <dbReference type="ARBA" id="ARBA00023157"/>
    </source>
</evidence>
<dbReference type="PANTHER" id="PTHR12231:SF253">
    <property type="entry name" value="DPR-INTERACTING PROTEIN ETA, ISOFORM B-RELATED"/>
    <property type="match status" value="1"/>
</dbReference>
<feature type="compositionally biased region" description="Basic and acidic residues" evidence="5">
    <location>
        <begin position="298"/>
        <end position="320"/>
    </location>
</feature>
<evidence type="ECO:0000256" key="1">
    <source>
        <dbReference type="ARBA" id="ARBA00022729"/>
    </source>
</evidence>